<dbReference type="InterPro" id="IPR005490">
    <property type="entry name" value="LD_TPept_cat_dom"/>
</dbReference>
<keyword evidence="4 6" id="KW-0573">Peptidoglycan synthesis</keyword>
<sequence length="209" mass="23414">MDKLRRSLGIGFGFLLCSMIFLSGCGNSNTHVNEKSAGMDKKVNSKRLVKKSLSSKNQKVKEVNWLLPTGGAYPKLGSNDPIWIKVSKAKQRVYIMKGSALIYTMVVSTGIDSNPETSTPEGTFYIQRERGTWFYSPRVKEGAKYWVSWKNHGEYLFHSVAMDENGNVITNEAKKLGHEASHGCVRLAIPDAKWIYDNIKYNTKVVIGS</sequence>
<dbReference type="RefSeq" id="WP_308914546.1">
    <property type="nucleotide sequence ID" value="NZ_JAVGVR010000002.1"/>
</dbReference>
<feature type="active site" description="Proton donor/acceptor" evidence="6">
    <location>
        <position position="158"/>
    </location>
</feature>
<proteinExistence type="predicted"/>
<accession>A0AA90TWR6</accession>
<dbReference type="PROSITE" id="PS52029">
    <property type="entry name" value="LD_TPASE"/>
    <property type="match status" value="1"/>
</dbReference>
<dbReference type="Pfam" id="PF03734">
    <property type="entry name" value="YkuD"/>
    <property type="match status" value="1"/>
</dbReference>
<keyword evidence="9" id="KW-1185">Reference proteome</keyword>
<protein>
    <submittedName>
        <fullName evidence="8">L,D-transpeptidase</fullName>
        <ecNumber evidence="8">2.-.-.-</ecNumber>
    </submittedName>
</protein>
<feature type="domain" description="L,D-TPase catalytic" evidence="7">
    <location>
        <begin position="82"/>
        <end position="208"/>
    </location>
</feature>
<keyword evidence="3 6" id="KW-0133">Cell shape</keyword>
<dbReference type="CDD" id="cd16913">
    <property type="entry name" value="YkuD_like"/>
    <property type="match status" value="1"/>
</dbReference>
<keyword evidence="5 6" id="KW-0961">Cell wall biogenesis/degradation</keyword>
<evidence type="ECO:0000313" key="9">
    <source>
        <dbReference type="Proteomes" id="UP001178888"/>
    </source>
</evidence>
<dbReference type="GO" id="GO:0005576">
    <property type="term" value="C:extracellular region"/>
    <property type="evidence" value="ECO:0007669"/>
    <property type="project" value="TreeGrafter"/>
</dbReference>
<evidence type="ECO:0000256" key="1">
    <source>
        <dbReference type="ARBA" id="ARBA00004752"/>
    </source>
</evidence>
<dbReference type="GO" id="GO:0008360">
    <property type="term" value="P:regulation of cell shape"/>
    <property type="evidence" value="ECO:0007669"/>
    <property type="project" value="UniProtKB-UniRule"/>
</dbReference>
<dbReference type="SUPFAM" id="SSF141523">
    <property type="entry name" value="L,D-transpeptidase catalytic domain-like"/>
    <property type="match status" value="1"/>
</dbReference>
<comment type="pathway">
    <text evidence="1 6">Cell wall biogenesis; peptidoglycan biosynthesis.</text>
</comment>
<dbReference type="PROSITE" id="PS51257">
    <property type="entry name" value="PROKAR_LIPOPROTEIN"/>
    <property type="match status" value="1"/>
</dbReference>
<dbReference type="Proteomes" id="UP001178888">
    <property type="component" value="Unassembled WGS sequence"/>
</dbReference>
<evidence type="ECO:0000256" key="5">
    <source>
        <dbReference type="ARBA" id="ARBA00023316"/>
    </source>
</evidence>
<dbReference type="EMBL" id="JAVGVR010000002">
    <property type="protein sequence ID" value="MDQ6600921.1"/>
    <property type="molecule type" value="Genomic_DNA"/>
</dbReference>
<dbReference type="AlphaFoldDB" id="A0AA90TWR6"/>
<evidence type="ECO:0000256" key="3">
    <source>
        <dbReference type="ARBA" id="ARBA00022960"/>
    </source>
</evidence>
<evidence type="ECO:0000256" key="2">
    <source>
        <dbReference type="ARBA" id="ARBA00022679"/>
    </source>
</evidence>
<dbReference type="InterPro" id="IPR050979">
    <property type="entry name" value="LD-transpeptidase"/>
</dbReference>
<evidence type="ECO:0000259" key="7">
    <source>
        <dbReference type="PROSITE" id="PS52029"/>
    </source>
</evidence>
<dbReference type="EC" id="2.-.-.-" evidence="8"/>
<gene>
    <name evidence="8" type="ORF">RCG21_32520</name>
</gene>
<dbReference type="Gene3D" id="2.40.440.10">
    <property type="entry name" value="L,D-transpeptidase catalytic domain-like"/>
    <property type="match status" value="1"/>
</dbReference>
<dbReference type="InterPro" id="IPR038063">
    <property type="entry name" value="Transpep_catalytic_dom"/>
</dbReference>
<dbReference type="GO" id="GO:0071555">
    <property type="term" value="P:cell wall organization"/>
    <property type="evidence" value="ECO:0007669"/>
    <property type="project" value="UniProtKB-UniRule"/>
</dbReference>
<dbReference type="PANTHER" id="PTHR30582:SF2">
    <property type="entry name" value="L,D-TRANSPEPTIDASE YCIB-RELATED"/>
    <property type="match status" value="1"/>
</dbReference>
<name>A0AA90TWR6_9BACI</name>
<feature type="active site" description="Nucleophile" evidence="6">
    <location>
        <position position="184"/>
    </location>
</feature>
<evidence type="ECO:0000313" key="8">
    <source>
        <dbReference type="EMBL" id="MDQ6600921.1"/>
    </source>
</evidence>
<dbReference type="GO" id="GO:0018104">
    <property type="term" value="P:peptidoglycan-protein cross-linking"/>
    <property type="evidence" value="ECO:0007669"/>
    <property type="project" value="TreeGrafter"/>
</dbReference>
<comment type="caution">
    <text evidence="8">The sequence shown here is derived from an EMBL/GenBank/DDBJ whole genome shotgun (WGS) entry which is preliminary data.</text>
</comment>
<reference evidence="8" key="1">
    <citation type="submission" date="2023-08" db="EMBL/GenBank/DDBJ databases">
        <title>Nitrogen cycling bacteria in agricultural field soils.</title>
        <authorList>
            <person name="Jang J."/>
        </authorList>
    </citation>
    <scope>NUCLEOTIDE SEQUENCE</scope>
    <source>
        <strain evidence="8">PS3-36</strain>
    </source>
</reference>
<dbReference type="GO" id="GO:0071972">
    <property type="term" value="F:peptidoglycan L,D-transpeptidase activity"/>
    <property type="evidence" value="ECO:0007669"/>
    <property type="project" value="TreeGrafter"/>
</dbReference>
<evidence type="ECO:0000256" key="4">
    <source>
        <dbReference type="ARBA" id="ARBA00022984"/>
    </source>
</evidence>
<keyword evidence="2 8" id="KW-0808">Transferase</keyword>
<dbReference type="GO" id="GO:0016740">
    <property type="term" value="F:transferase activity"/>
    <property type="evidence" value="ECO:0007669"/>
    <property type="project" value="UniProtKB-KW"/>
</dbReference>
<organism evidence="8 9">
    <name type="scientific">Bacillus salipaludis</name>
    <dbReference type="NCBI Taxonomy" id="2547811"/>
    <lineage>
        <taxon>Bacteria</taxon>
        <taxon>Bacillati</taxon>
        <taxon>Bacillota</taxon>
        <taxon>Bacilli</taxon>
        <taxon>Bacillales</taxon>
        <taxon>Bacillaceae</taxon>
        <taxon>Bacillus</taxon>
    </lineage>
</organism>
<evidence type="ECO:0000256" key="6">
    <source>
        <dbReference type="PROSITE-ProRule" id="PRU01373"/>
    </source>
</evidence>
<dbReference type="PANTHER" id="PTHR30582">
    <property type="entry name" value="L,D-TRANSPEPTIDASE"/>
    <property type="match status" value="1"/>
</dbReference>